<accession>A0A5N4A283</accession>
<reference evidence="2 3" key="1">
    <citation type="journal article" date="2018" name="Elife">
        <title>Firefly genomes illuminate parallel origins of bioluminescence in beetles.</title>
        <authorList>
            <person name="Fallon T.R."/>
            <person name="Lower S.E."/>
            <person name="Chang C.H."/>
            <person name="Bessho-Uehara M."/>
            <person name="Martin G.J."/>
            <person name="Bewick A.J."/>
            <person name="Behringer M."/>
            <person name="Debat H.J."/>
            <person name="Wong I."/>
            <person name="Day J.C."/>
            <person name="Suvorov A."/>
            <person name="Silva C.J."/>
            <person name="Stanger-Hall K.F."/>
            <person name="Hall D.W."/>
            <person name="Schmitz R.J."/>
            <person name="Nelson D.R."/>
            <person name="Lewis S.M."/>
            <person name="Shigenobu S."/>
            <person name="Bybee S.M."/>
            <person name="Larracuente A.M."/>
            <person name="Oba Y."/>
            <person name="Weng J.K."/>
        </authorList>
    </citation>
    <scope>NUCLEOTIDE SEQUENCE [LARGE SCALE GENOMIC DNA]</scope>
    <source>
        <strain evidence="2">1611_PpyrPB1</strain>
        <tissue evidence="2">Whole body</tissue>
    </source>
</reference>
<protein>
    <submittedName>
        <fullName evidence="2">Uncharacterized protein</fullName>
    </submittedName>
</protein>
<dbReference type="GO" id="GO:0005739">
    <property type="term" value="C:mitochondrion"/>
    <property type="evidence" value="ECO:0007669"/>
    <property type="project" value="InterPro"/>
</dbReference>
<dbReference type="InterPro" id="IPR026193">
    <property type="entry name" value="NDUFV3"/>
</dbReference>
<dbReference type="AlphaFoldDB" id="A0A5N4A283"/>
<proteinExistence type="predicted"/>
<name>A0A5N4A283_PHOPY</name>
<keyword evidence="3" id="KW-1185">Reference proteome</keyword>
<dbReference type="GO" id="GO:0045271">
    <property type="term" value="C:respiratory chain complex I"/>
    <property type="evidence" value="ECO:0007669"/>
    <property type="project" value="InterPro"/>
</dbReference>
<organism evidence="2 3">
    <name type="scientific">Photinus pyralis</name>
    <name type="common">Common eastern firefly</name>
    <name type="synonym">Lampyris pyralis</name>
    <dbReference type="NCBI Taxonomy" id="7054"/>
    <lineage>
        <taxon>Eukaryota</taxon>
        <taxon>Metazoa</taxon>
        <taxon>Ecdysozoa</taxon>
        <taxon>Arthropoda</taxon>
        <taxon>Hexapoda</taxon>
        <taxon>Insecta</taxon>
        <taxon>Pterygota</taxon>
        <taxon>Neoptera</taxon>
        <taxon>Endopterygota</taxon>
        <taxon>Coleoptera</taxon>
        <taxon>Polyphaga</taxon>
        <taxon>Elateriformia</taxon>
        <taxon>Elateroidea</taxon>
        <taxon>Lampyridae</taxon>
        <taxon>Lampyrinae</taxon>
        <taxon>Photinus</taxon>
    </lineage>
</organism>
<evidence type="ECO:0000313" key="3">
    <source>
        <dbReference type="Proteomes" id="UP000327044"/>
    </source>
</evidence>
<dbReference type="EMBL" id="VVIM01000011">
    <property type="protein sequence ID" value="KAB0791443.1"/>
    <property type="molecule type" value="Genomic_DNA"/>
</dbReference>
<feature type="region of interest" description="Disordered" evidence="1">
    <location>
        <begin position="38"/>
        <end position="75"/>
    </location>
</feature>
<dbReference type="InParanoid" id="A0A5N4A283"/>
<feature type="compositionally biased region" description="Pro residues" evidence="1">
    <location>
        <begin position="54"/>
        <end position="75"/>
    </location>
</feature>
<comment type="caution">
    <text evidence="2">The sequence shown here is derived from an EMBL/GenBank/DDBJ whole genome shotgun (WGS) entry which is preliminary data.</text>
</comment>
<dbReference type="Pfam" id="PF15880">
    <property type="entry name" value="NDUFV3"/>
    <property type="match status" value="1"/>
</dbReference>
<evidence type="ECO:0000313" key="2">
    <source>
        <dbReference type="EMBL" id="KAB0791443.1"/>
    </source>
</evidence>
<evidence type="ECO:0000256" key="1">
    <source>
        <dbReference type="SAM" id="MobiDB-lite"/>
    </source>
</evidence>
<sequence length="243" mass="27378">MGVSRFSTFIIKILSPYQFITRFWSHYGIFGRSATTAPLRPTREASGGCEKKPPCPPPPSCPPPSKPACPPPEPPKPECPPCPPKNPPPDPCKKKCAATSKPEHYTLPFYTRNTCRQRLRKPLIGRYTLDTKVSLGEPETVKKSIIACAKTEILLREIRHYCSNVCKGPIACPKCQKKGCKCGASAPHPFRDVSDAEKKSIDTYFECYKTKEYYMYGPYSYYDMMSHLTRHRLPQPTAKSTQL</sequence>
<dbReference type="Proteomes" id="UP000327044">
    <property type="component" value="Unassembled WGS sequence"/>
</dbReference>
<gene>
    <name evidence="2" type="ORF">PPYR_03243</name>
</gene>